<comment type="caution">
    <text evidence="3">The sequence shown here is derived from an EMBL/GenBank/DDBJ whole genome shotgun (WGS) entry which is preliminary data.</text>
</comment>
<keyword evidence="4" id="KW-1185">Reference proteome</keyword>
<dbReference type="PANTHER" id="PTHR34219:SF1">
    <property type="entry name" value="PEPSY DOMAIN-CONTAINING PROTEIN"/>
    <property type="match status" value="1"/>
</dbReference>
<keyword evidence="2" id="KW-0472">Membrane</keyword>
<keyword evidence="2" id="KW-0812">Transmembrane</keyword>
<protein>
    <submittedName>
        <fullName evidence="3">PepSY domain-containing protein</fullName>
    </submittedName>
</protein>
<evidence type="ECO:0000313" key="3">
    <source>
        <dbReference type="EMBL" id="MBF4554160.1"/>
    </source>
</evidence>
<sequence>MALPAENPRPKSNGLKALIRRLHFYAGMFIGPFILVAALSGAAYALAPSMENLVYGDILKVQPAEQSVPLQQQVDNALASQPEMTVAQVWPATKPEDSTRVLLVDESLGEERLRSVFVDPGDGEVIGSEPSYSGLGELPLRRVISSLHESLMLGAPGEMYSELAASWLWFVVLGGLFLWWRRQGWRKLLSRRRTEKDNSAEKLSGSKNRNWHVNTHGVLGTWLLVAMLGLSATGITWSTFAGANVSSTVSALQGEPRKIETSLGGAQVTSEKGEDHSQHGGSMPGGESLRGEEISSQAQRVLDAARAEGLTGPVRLYPPEDGDHAWQASERWVPWRITSDAVSVNGETGAVVDRLPFAELPLFSKLTSWGIYLHMGIMFGLPLQLVLCATGLGIAALVVLGYIAWWKRRPTRAGVAGLPGSSRTLRPGEWVIVLGFLLTVGLFLPLFGISLAAMILVDRVLAARARAQ</sequence>
<feature type="transmembrane region" description="Helical" evidence="2">
    <location>
        <begin position="385"/>
        <end position="405"/>
    </location>
</feature>
<evidence type="ECO:0000313" key="4">
    <source>
        <dbReference type="Proteomes" id="UP000635902"/>
    </source>
</evidence>
<evidence type="ECO:0000256" key="2">
    <source>
        <dbReference type="SAM" id="Phobius"/>
    </source>
</evidence>
<dbReference type="PANTHER" id="PTHR34219">
    <property type="entry name" value="IRON-REGULATED INNER MEMBRANE PROTEIN-RELATED"/>
    <property type="match status" value="1"/>
</dbReference>
<organism evidence="3 4">
    <name type="scientific">Corynebacterium suicordis DSM 45110</name>
    <dbReference type="NCBI Taxonomy" id="1121369"/>
    <lineage>
        <taxon>Bacteria</taxon>
        <taxon>Bacillati</taxon>
        <taxon>Actinomycetota</taxon>
        <taxon>Actinomycetes</taxon>
        <taxon>Mycobacteriales</taxon>
        <taxon>Corynebacteriaceae</taxon>
        <taxon>Corynebacterium</taxon>
    </lineage>
</organism>
<dbReference type="InterPro" id="IPR005625">
    <property type="entry name" value="PepSY-ass_TM"/>
</dbReference>
<proteinExistence type="predicted"/>
<feature type="transmembrane region" description="Helical" evidence="2">
    <location>
        <begin position="24"/>
        <end position="47"/>
    </location>
</feature>
<reference evidence="3 4" key="1">
    <citation type="submission" date="2020-10" db="EMBL/GenBank/DDBJ databases">
        <title>Novel species in genus Corynebacterium.</title>
        <authorList>
            <person name="Zhang G."/>
        </authorList>
    </citation>
    <scope>NUCLEOTIDE SEQUENCE [LARGE SCALE GENOMIC DNA]</scope>
    <source>
        <strain evidence="3 4">DSM 45110</strain>
    </source>
</reference>
<accession>A0ABR9ZL51</accession>
<keyword evidence="2" id="KW-1133">Transmembrane helix</keyword>
<gene>
    <name evidence="3" type="ORF">IRY30_08785</name>
</gene>
<dbReference type="EMBL" id="JADKMY010000003">
    <property type="protein sequence ID" value="MBF4554160.1"/>
    <property type="molecule type" value="Genomic_DNA"/>
</dbReference>
<feature type="transmembrane region" description="Helical" evidence="2">
    <location>
        <begin position="430"/>
        <end position="457"/>
    </location>
</feature>
<evidence type="ECO:0000256" key="1">
    <source>
        <dbReference type="SAM" id="MobiDB-lite"/>
    </source>
</evidence>
<dbReference type="Pfam" id="PF03929">
    <property type="entry name" value="PepSY_TM"/>
    <property type="match status" value="1"/>
</dbReference>
<dbReference type="Proteomes" id="UP000635902">
    <property type="component" value="Unassembled WGS sequence"/>
</dbReference>
<feature type="transmembrane region" description="Helical" evidence="2">
    <location>
        <begin position="159"/>
        <end position="180"/>
    </location>
</feature>
<feature type="region of interest" description="Disordered" evidence="1">
    <location>
        <begin position="260"/>
        <end position="294"/>
    </location>
</feature>
<name>A0ABR9ZL51_9CORY</name>